<dbReference type="Proteomes" id="UP000215694">
    <property type="component" value="Unassembled WGS sequence"/>
</dbReference>
<name>A0A371J6R8_9FIRM</name>
<feature type="domain" description="HTH cro/C1-type" evidence="1">
    <location>
        <begin position="6"/>
        <end position="60"/>
    </location>
</feature>
<proteinExistence type="predicted"/>
<dbReference type="SMART" id="SM00530">
    <property type="entry name" value="HTH_XRE"/>
    <property type="match status" value="1"/>
</dbReference>
<organism evidence="2 3">
    <name type="scientific">Romboutsia weinsteinii</name>
    <dbReference type="NCBI Taxonomy" id="2020949"/>
    <lineage>
        <taxon>Bacteria</taxon>
        <taxon>Bacillati</taxon>
        <taxon>Bacillota</taxon>
        <taxon>Clostridia</taxon>
        <taxon>Peptostreptococcales</taxon>
        <taxon>Peptostreptococcaceae</taxon>
        <taxon>Romboutsia</taxon>
    </lineage>
</organism>
<dbReference type="CDD" id="cd00093">
    <property type="entry name" value="HTH_XRE"/>
    <property type="match status" value="1"/>
</dbReference>
<comment type="caution">
    <text evidence="2">The sequence shown here is derived from an EMBL/GenBank/DDBJ whole genome shotgun (WGS) entry which is preliminary data.</text>
</comment>
<dbReference type="OrthoDB" id="2087925at2"/>
<reference evidence="2 3" key="1">
    <citation type="journal article" date="2017" name="Genome Announc.">
        <title>Draft Genome Sequence of Romboutsia weinsteinii sp. nov. Strain CCRI-19649(T) Isolated from Surface Water.</title>
        <authorList>
            <person name="Maheux A.F."/>
            <person name="Boudreau D.K."/>
            <person name="Berube E."/>
            <person name="Boissinot M."/>
            <person name="Cantin P."/>
            <person name="Raymond F."/>
            <person name="Corbeil J."/>
            <person name="Omar R.F."/>
            <person name="Bergeron M.G."/>
        </authorList>
    </citation>
    <scope>NUCLEOTIDE SEQUENCE [LARGE SCALE GENOMIC DNA]</scope>
    <source>
        <strain evidence="2 3">CCRI-19649</strain>
    </source>
</reference>
<dbReference type="AlphaFoldDB" id="A0A371J6R8"/>
<dbReference type="SUPFAM" id="SSF47413">
    <property type="entry name" value="lambda repressor-like DNA-binding domains"/>
    <property type="match status" value="1"/>
</dbReference>
<dbReference type="EMBL" id="NOJY02000007">
    <property type="protein sequence ID" value="RDY28434.1"/>
    <property type="molecule type" value="Genomic_DNA"/>
</dbReference>
<protein>
    <submittedName>
        <fullName evidence="2">XRE family transcriptional regulator</fullName>
    </submittedName>
</protein>
<accession>A0A371J6R8</accession>
<dbReference type="InterPro" id="IPR001387">
    <property type="entry name" value="Cro/C1-type_HTH"/>
</dbReference>
<dbReference type="Gene3D" id="1.10.260.40">
    <property type="entry name" value="lambda repressor-like DNA-binding domains"/>
    <property type="match status" value="1"/>
</dbReference>
<dbReference type="InterPro" id="IPR010982">
    <property type="entry name" value="Lambda_DNA-bd_dom_sf"/>
</dbReference>
<gene>
    <name evidence="2" type="ORF">CHL78_005920</name>
</gene>
<dbReference type="RefSeq" id="WP_094369496.1">
    <property type="nucleotide sequence ID" value="NZ_NOJY02000007.1"/>
</dbReference>
<dbReference type="GO" id="GO:0003677">
    <property type="term" value="F:DNA binding"/>
    <property type="evidence" value="ECO:0007669"/>
    <property type="project" value="InterPro"/>
</dbReference>
<sequence length="77" mass="8788">MGLRLLKSKRVLKGLTQEAIATKIGINTKSYNMKENAKNRFSLEEAAKISQYLDLNLEEVNDIFLHIKLPKSNIERG</sequence>
<dbReference type="Pfam" id="PF01381">
    <property type="entry name" value="HTH_3"/>
    <property type="match status" value="1"/>
</dbReference>
<keyword evidence="3" id="KW-1185">Reference proteome</keyword>
<evidence type="ECO:0000259" key="1">
    <source>
        <dbReference type="PROSITE" id="PS50943"/>
    </source>
</evidence>
<dbReference type="PROSITE" id="PS50943">
    <property type="entry name" value="HTH_CROC1"/>
    <property type="match status" value="1"/>
</dbReference>
<evidence type="ECO:0000313" key="2">
    <source>
        <dbReference type="EMBL" id="RDY28434.1"/>
    </source>
</evidence>
<evidence type="ECO:0000313" key="3">
    <source>
        <dbReference type="Proteomes" id="UP000215694"/>
    </source>
</evidence>